<sequence>MTTQTNEIQEQNDVTIFHKYDGLSRKDKKLKKLQEELGIRSPDYKPRQLPTLTRRTFKNKGNSGIDNTIDDGKTSGYSIQHSKIDKMTDIDHLKKTNNCSELKNHCEEKMLPISPVENDLIKEECQPKYEKTDVQVNNPLLLEDNILKSYHETNSKPYSQFTKKRRTLDFDRSNQKHIPNFRIIKNTIEDRLKSKRISDFRGPSTFSDYNRFPTEESLLIDNYAKKYAVTNLSRDNFNISNTKKKNHQFNSKEHLEYLTYSENRPTYKNLNRPDVTPISLITNQLKGLLSSSDSLQNLLNDTPISKSCLYQKFDKFRPSMSRFSLNRKSNSISNEHLMSHGRKHELNDKSQNRLINKINEIDEGKFLDKKIGDFPLNKDPFSFEADNHKNFQMNNFLGKEIYLSETGESLLDESLNRIISDDKSREGNEHLSKMNNCKDNEDTIKLKSIISQPTVENLHEKRSNFIWKLIRQTDWYNKSSIGSFNTRKQYSEIPIPKILSKDEAVMKRLVSAYEKCNDNYKIDHIDSILKEFRFLDNEDLILVDDEEKGVRVISKGQKSIYVASYLKNYLCKVPNDREIRTNKIIHLNFSNERGEAAVVLKLFRKDDKDNSLIGLVILSLNPFYYEIGIVSHLIGDPLNFEVISLDRIILLDYEKRSKKSNDNLTDQQWIEILITLAEIFKNLHNSYTIINKIELKNIVLRPIDQYSSSWTIPKLTCFQHATIHSKVQEFTGINTLFDDNMEEFFRVDVQLLCNIIEQINFTLNLGLDNLGGRQLSSSEIHQYLFNHLNTKNHYFNGRLLKNVEDYQSTRNIIDSQDDKCRKSTNEELDKEEIKQDLKNKKRVSLDINLLREEKNDEIRGKSSLFSNTGKMKTNKHSHLNGKVEKIGEKNSSDDDNDDDDDDHLSDRPKETIVRIRKRDGNHHLWLAKLIKSLKSYCSIQIKNPRMKTINKFVKNQPKRIIKKSKENNRSSRCSSVNMDLTDGGDNSNINVKLMDSIKTI</sequence>
<name>A0A7I8W6N6_9ANNE</name>
<gene>
    <name evidence="2" type="ORF">DGYR_LOCUS11786</name>
</gene>
<keyword evidence="3" id="KW-1185">Reference proteome</keyword>
<accession>A0A7I8W6N6</accession>
<evidence type="ECO:0000313" key="3">
    <source>
        <dbReference type="Proteomes" id="UP000549394"/>
    </source>
</evidence>
<evidence type="ECO:0000313" key="2">
    <source>
        <dbReference type="EMBL" id="CAD5124212.1"/>
    </source>
</evidence>
<evidence type="ECO:0000256" key="1">
    <source>
        <dbReference type="SAM" id="MobiDB-lite"/>
    </source>
</evidence>
<reference evidence="2 3" key="1">
    <citation type="submission" date="2020-08" db="EMBL/GenBank/DDBJ databases">
        <authorList>
            <person name="Hejnol A."/>
        </authorList>
    </citation>
    <scope>NUCLEOTIDE SEQUENCE [LARGE SCALE GENOMIC DNA]</scope>
</reference>
<dbReference type="AlphaFoldDB" id="A0A7I8W6N6"/>
<proteinExistence type="predicted"/>
<dbReference type="Proteomes" id="UP000549394">
    <property type="component" value="Unassembled WGS sequence"/>
</dbReference>
<protein>
    <submittedName>
        <fullName evidence="2">DgyrCDS12511</fullName>
    </submittedName>
</protein>
<feature type="region of interest" description="Disordered" evidence="1">
    <location>
        <begin position="861"/>
        <end position="906"/>
    </location>
</feature>
<dbReference type="EMBL" id="CAJFCJ010000020">
    <property type="protein sequence ID" value="CAD5124212.1"/>
    <property type="molecule type" value="Genomic_DNA"/>
</dbReference>
<feature type="compositionally biased region" description="Basic and acidic residues" evidence="1">
    <location>
        <begin position="881"/>
        <end position="892"/>
    </location>
</feature>
<organism evidence="2 3">
    <name type="scientific">Dimorphilus gyrociliatus</name>
    <dbReference type="NCBI Taxonomy" id="2664684"/>
    <lineage>
        <taxon>Eukaryota</taxon>
        <taxon>Metazoa</taxon>
        <taxon>Spiralia</taxon>
        <taxon>Lophotrochozoa</taxon>
        <taxon>Annelida</taxon>
        <taxon>Polychaeta</taxon>
        <taxon>Polychaeta incertae sedis</taxon>
        <taxon>Dinophilidae</taxon>
        <taxon>Dimorphilus</taxon>
    </lineage>
</organism>
<comment type="caution">
    <text evidence="2">The sequence shown here is derived from an EMBL/GenBank/DDBJ whole genome shotgun (WGS) entry which is preliminary data.</text>
</comment>
<feature type="compositionally biased region" description="Acidic residues" evidence="1">
    <location>
        <begin position="893"/>
        <end position="903"/>
    </location>
</feature>